<evidence type="ECO:0008006" key="3">
    <source>
        <dbReference type="Google" id="ProtNLM"/>
    </source>
</evidence>
<name>D6MLX6_9BACT</name>
<sequence length="481" mass="54577">MIADCRYGHICGPMIRGGKGRWQTSDHLEALRRQGFWTMALFSLACLAPLFTLVYMVSAYHIDAPRGEQWYLARYIELLYKGQFQYRFLFLQDEGEKPVFPTIVLLCLARLTHWNIYYEMLTSIMLAFATWIILTVKLISTFKECGIRNCKWIAFVLSVILFSLAQWENWLWGIRISVYLNILCVVVGLILLTSRPVRPLHVMGAIILAIIATFSFSNGMVFWVIGLIIIVLRKDYESRLVSAVGWSLAAAACLVIFFYDFRLPITAVPAARIPHMPQKLCVFFLGYLGSPLLSWEMAKTLRPFAPYVGTAGLLAVIVASWLLLRLLHVDFHKLVFVLGLAVYAAGSAAMTAIGRVNGGNPLIPRYTTTSSLLWIAVLSLLFMLWRLAAPRETRKPFTAIRVGAASGLVVIIFAFASNSFMARRGFYTFYNNELPREKELFVLKNDQLLRGLFRDTQEIRRLIPFLKANRLCVFRSGGASH</sequence>
<gene>
    <name evidence="2" type="ORF">WISOIL_0027</name>
</gene>
<feature type="transmembrane region" description="Helical" evidence="1">
    <location>
        <begin position="152"/>
        <end position="170"/>
    </location>
</feature>
<feature type="transmembrane region" description="Helical" evidence="1">
    <location>
        <begin position="397"/>
        <end position="416"/>
    </location>
</feature>
<keyword evidence="1" id="KW-0472">Membrane</keyword>
<feature type="transmembrane region" description="Helical" evidence="1">
    <location>
        <begin position="238"/>
        <end position="259"/>
    </location>
</feature>
<feature type="transmembrane region" description="Helical" evidence="1">
    <location>
        <begin position="334"/>
        <end position="354"/>
    </location>
</feature>
<organism evidence="2">
    <name type="scientific">uncultured bacterium AOCefta2</name>
    <dbReference type="NCBI Taxonomy" id="654977"/>
    <lineage>
        <taxon>Bacteria</taxon>
        <taxon>environmental samples</taxon>
    </lineage>
</organism>
<keyword evidence="1" id="KW-1133">Transmembrane helix</keyword>
<protein>
    <recommendedName>
        <fullName evidence="3">Transmembrane protein</fullName>
    </recommendedName>
</protein>
<feature type="transmembrane region" description="Helical" evidence="1">
    <location>
        <begin position="205"/>
        <end position="232"/>
    </location>
</feature>
<feature type="transmembrane region" description="Helical" evidence="1">
    <location>
        <begin position="176"/>
        <end position="193"/>
    </location>
</feature>
<accession>D6MLX6</accession>
<evidence type="ECO:0000313" key="2">
    <source>
        <dbReference type="EMBL" id="ACS83716.1"/>
    </source>
</evidence>
<feature type="transmembrane region" description="Helical" evidence="1">
    <location>
        <begin position="366"/>
        <end position="385"/>
    </location>
</feature>
<dbReference type="EMBL" id="GQ244490">
    <property type="protein sequence ID" value="ACS83716.1"/>
    <property type="molecule type" value="Genomic_DNA"/>
</dbReference>
<feature type="transmembrane region" description="Helical" evidence="1">
    <location>
        <begin position="280"/>
        <end position="298"/>
    </location>
</feature>
<dbReference type="AlphaFoldDB" id="D6MLX6"/>
<feature type="transmembrane region" description="Helical" evidence="1">
    <location>
        <begin position="304"/>
        <end position="327"/>
    </location>
</feature>
<keyword evidence="1" id="KW-0812">Transmembrane</keyword>
<feature type="transmembrane region" description="Helical" evidence="1">
    <location>
        <begin position="120"/>
        <end position="140"/>
    </location>
</feature>
<reference evidence="2" key="1">
    <citation type="journal article" date="2010" name="Appl. Environ. Microbiol.">
        <title>Metagenomics Reveals Antibiotic Resistance Genes Encoding Predicted Bifunctional Proteins in Apple Orchard Soil.</title>
        <authorList>
            <person name="Donato J.J."/>
            <person name="Moe L.A."/>
            <person name="Converse B.J."/>
            <person name="Smart K.D."/>
            <person name="Berklein F.C."/>
            <person name="McManus P.S."/>
            <person name="Handelsman J."/>
        </authorList>
    </citation>
    <scope>NUCLEOTIDE SEQUENCE</scope>
</reference>
<evidence type="ECO:0000256" key="1">
    <source>
        <dbReference type="SAM" id="Phobius"/>
    </source>
</evidence>
<proteinExistence type="predicted"/>
<feature type="transmembrane region" description="Helical" evidence="1">
    <location>
        <begin position="36"/>
        <end position="62"/>
    </location>
</feature>